<protein>
    <submittedName>
        <fullName evidence="2">Uncharacterized protein</fullName>
    </submittedName>
</protein>
<evidence type="ECO:0000313" key="3">
    <source>
        <dbReference type="Proteomes" id="UP000682713"/>
    </source>
</evidence>
<feature type="region of interest" description="Disordered" evidence="1">
    <location>
        <begin position="1"/>
        <end position="26"/>
    </location>
</feature>
<dbReference type="AlphaFoldDB" id="A0A942YMS3"/>
<keyword evidence="3" id="KW-1185">Reference proteome</keyword>
<sequence>MKTDEEHRIFDLSTRKPEKKQEKPRNKSFIQSEYKMKKGTRAPSCVPFYFGRTKKAGGETPPAFITPAHLKA</sequence>
<dbReference type="RefSeq" id="WP_213111533.1">
    <property type="nucleotide sequence ID" value="NZ_JAGYPJ010000001.1"/>
</dbReference>
<comment type="caution">
    <text evidence="2">The sequence shown here is derived from an EMBL/GenBank/DDBJ whole genome shotgun (WGS) entry which is preliminary data.</text>
</comment>
<evidence type="ECO:0000256" key="1">
    <source>
        <dbReference type="SAM" id="MobiDB-lite"/>
    </source>
</evidence>
<reference evidence="2 3" key="1">
    <citation type="submission" date="2021-05" db="EMBL/GenBank/DDBJ databases">
        <title>Novel Bacillus species.</title>
        <authorList>
            <person name="Liu G."/>
        </authorList>
    </citation>
    <scope>NUCLEOTIDE SEQUENCE [LARGE SCALE GENOMIC DNA]</scope>
    <source>
        <strain evidence="2 3">FJAT-49732</strain>
    </source>
</reference>
<organism evidence="2 3">
    <name type="scientific">Lederbergia citrisecunda</name>
    <dbReference type="NCBI Taxonomy" id="2833583"/>
    <lineage>
        <taxon>Bacteria</taxon>
        <taxon>Bacillati</taxon>
        <taxon>Bacillota</taxon>
        <taxon>Bacilli</taxon>
        <taxon>Bacillales</taxon>
        <taxon>Bacillaceae</taxon>
        <taxon>Lederbergia</taxon>
    </lineage>
</organism>
<gene>
    <name evidence="2" type="ORF">KHA93_15310</name>
</gene>
<evidence type="ECO:0000313" key="2">
    <source>
        <dbReference type="EMBL" id="MBS4201005.1"/>
    </source>
</evidence>
<name>A0A942YMS3_9BACI</name>
<dbReference type="EMBL" id="JAGYPJ010000001">
    <property type="protein sequence ID" value="MBS4201005.1"/>
    <property type="molecule type" value="Genomic_DNA"/>
</dbReference>
<proteinExistence type="predicted"/>
<accession>A0A942YMS3</accession>
<feature type="compositionally biased region" description="Basic and acidic residues" evidence="1">
    <location>
        <begin position="1"/>
        <end position="25"/>
    </location>
</feature>
<dbReference type="Proteomes" id="UP000682713">
    <property type="component" value="Unassembled WGS sequence"/>
</dbReference>